<evidence type="ECO:0000313" key="3">
    <source>
        <dbReference type="EMBL" id="PBK79557.1"/>
    </source>
</evidence>
<protein>
    <recommendedName>
        <fullName evidence="2">DUF6534 domain-containing protein</fullName>
    </recommendedName>
</protein>
<feature type="transmembrane region" description="Helical" evidence="1">
    <location>
        <begin position="94"/>
        <end position="114"/>
    </location>
</feature>
<sequence>MASQNPTTAPSLGMTLGAVYIGATVAAILFGITNLQAVIYYKKYPDDWWVYRCSVAILWAFDALHVALGTHALYHYLIDLFGKYTALDDVVWSFKLQILFNMVIIFGVQVIYTVRIWRLGHHFHQMLPLFVVLCLVVSGGIGIFAVYDSYLISSFLSIRSIKVSIYAVFSMAVISDFVIAFSMCYYLHKSREDSAFSSTSKMLLGLMRLVVISGLATSACSLITLITYLALPKTLIFLGIDFFLPKLYINSLLAMLNSRKEHCVPTNGENSMAKVLKFEPQNSGVDNEDVHLDAKLSVFEPPKGRSRFPSMNITAGLEDI</sequence>
<feature type="transmembrane region" description="Helical" evidence="1">
    <location>
        <begin position="235"/>
        <end position="256"/>
    </location>
</feature>
<feature type="transmembrane region" description="Helical" evidence="1">
    <location>
        <begin position="20"/>
        <end position="41"/>
    </location>
</feature>
<feature type="transmembrane region" description="Helical" evidence="1">
    <location>
        <begin position="209"/>
        <end position="229"/>
    </location>
</feature>
<dbReference type="OrthoDB" id="3270417at2759"/>
<dbReference type="AlphaFoldDB" id="A0A2H3CS41"/>
<dbReference type="PANTHER" id="PTHR40465">
    <property type="entry name" value="CHROMOSOME 1, WHOLE GENOME SHOTGUN SEQUENCE"/>
    <property type="match status" value="1"/>
</dbReference>
<gene>
    <name evidence="3" type="ORF">ARMGADRAFT_1172338</name>
</gene>
<dbReference type="OMA" id="HIAMDRF"/>
<evidence type="ECO:0000256" key="1">
    <source>
        <dbReference type="SAM" id="Phobius"/>
    </source>
</evidence>
<feature type="transmembrane region" description="Helical" evidence="1">
    <location>
        <begin position="126"/>
        <end position="147"/>
    </location>
</feature>
<accession>A0A2H3CS41</accession>
<evidence type="ECO:0000259" key="2">
    <source>
        <dbReference type="Pfam" id="PF20152"/>
    </source>
</evidence>
<dbReference type="InParanoid" id="A0A2H3CS41"/>
<keyword evidence="1" id="KW-1133">Transmembrane helix</keyword>
<feature type="transmembrane region" description="Helical" evidence="1">
    <location>
        <begin position="53"/>
        <end position="74"/>
    </location>
</feature>
<dbReference type="STRING" id="47427.A0A2H3CS41"/>
<keyword evidence="1" id="KW-0472">Membrane</keyword>
<keyword evidence="4" id="KW-1185">Reference proteome</keyword>
<evidence type="ECO:0000313" key="4">
    <source>
        <dbReference type="Proteomes" id="UP000217790"/>
    </source>
</evidence>
<dbReference type="InterPro" id="IPR045339">
    <property type="entry name" value="DUF6534"/>
</dbReference>
<organism evidence="3 4">
    <name type="scientific">Armillaria gallica</name>
    <name type="common">Bulbous honey fungus</name>
    <name type="synonym">Armillaria bulbosa</name>
    <dbReference type="NCBI Taxonomy" id="47427"/>
    <lineage>
        <taxon>Eukaryota</taxon>
        <taxon>Fungi</taxon>
        <taxon>Dikarya</taxon>
        <taxon>Basidiomycota</taxon>
        <taxon>Agaricomycotina</taxon>
        <taxon>Agaricomycetes</taxon>
        <taxon>Agaricomycetidae</taxon>
        <taxon>Agaricales</taxon>
        <taxon>Marasmiineae</taxon>
        <taxon>Physalacriaceae</taxon>
        <taxon>Armillaria</taxon>
    </lineage>
</organism>
<proteinExistence type="predicted"/>
<dbReference type="Proteomes" id="UP000217790">
    <property type="component" value="Unassembled WGS sequence"/>
</dbReference>
<name>A0A2H3CS41_ARMGA</name>
<feature type="domain" description="DUF6534" evidence="2">
    <location>
        <begin position="172"/>
        <end position="260"/>
    </location>
</feature>
<dbReference type="Pfam" id="PF20152">
    <property type="entry name" value="DUF6534"/>
    <property type="match status" value="1"/>
</dbReference>
<keyword evidence="1" id="KW-0812">Transmembrane</keyword>
<feature type="transmembrane region" description="Helical" evidence="1">
    <location>
        <begin position="167"/>
        <end position="188"/>
    </location>
</feature>
<dbReference type="EMBL" id="KZ293771">
    <property type="protein sequence ID" value="PBK79557.1"/>
    <property type="molecule type" value="Genomic_DNA"/>
</dbReference>
<dbReference type="PANTHER" id="PTHR40465:SF1">
    <property type="entry name" value="DUF6534 DOMAIN-CONTAINING PROTEIN"/>
    <property type="match status" value="1"/>
</dbReference>
<reference evidence="4" key="1">
    <citation type="journal article" date="2017" name="Nat. Ecol. Evol.">
        <title>Genome expansion and lineage-specific genetic innovations in the forest pathogenic fungi Armillaria.</title>
        <authorList>
            <person name="Sipos G."/>
            <person name="Prasanna A.N."/>
            <person name="Walter M.C."/>
            <person name="O'Connor E."/>
            <person name="Balint B."/>
            <person name="Krizsan K."/>
            <person name="Kiss B."/>
            <person name="Hess J."/>
            <person name="Varga T."/>
            <person name="Slot J."/>
            <person name="Riley R."/>
            <person name="Boka B."/>
            <person name="Rigling D."/>
            <person name="Barry K."/>
            <person name="Lee J."/>
            <person name="Mihaltcheva S."/>
            <person name="LaButti K."/>
            <person name="Lipzen A."/>
            <person name="Waldron R."/>
            <person name="Moloney N.M."/>
            <person name="Sperisen C."/>
            <person name="Kredics L."/>
            <person name="Vagvoelgyi C."/>
            <person name="Patrignani A."/>
            <person name="Fitzpatrick D."/>
            <person name="Nagy I."/>
            <person name="Doyle S."/>
            <person name="Anderson J.B."/>
            <person name="Grigoriev I.V."/>
            <person name="Gueldener U."/>
            <person name="Muensterkoetter M."/>
            <person name="Nagy L.G."/>
        </authorList>
    </citation>
    <scope>NUCLEOTIDE SEQUENCE [LARGE SCALE GENOMIC DNA]</scope>
    <source>
        <strain evidence="4">Ar21-2</strain>
    </source>
</reference>